<evidence type="ECO:0000259" key="9">
    <source>
        <dbReference type="PROSITE" id="PS50263"/>
    </source>
</evidence>
<evidence type="ECO:0000313" key="10">
    <source>
        <dbReference type="EMBL" id="MDG4475463.1"/>
    </source>
</evidence>
<dbReference type="SUPFAM" id="SSF56317">
    <property type="entry name" value="Carbon-nitrogen hydrolase"/>
    <property type="match status" value="1"/>
</dbReference>
<evidence type="ECO:0000256" key="8">
    <source>
        <dbReference type="ARBA" id="ARBA00047428"/>
    </source>
</evidence>
<keyword evidence="7" id="KW-0119">Carbohydrate metabolism</keyword>
<dbReference type="InterPro" id="IPR003010">
    <property type="entry name" value="C-N_Hydrolase"/>
</dbReference>
<comment type="caution">
    <text evidence="10">The sequence shown here is derived from an EMBL/GenBank/DDBJ whole genome shotgun (WGS) entry which is preliminary data.</text>
</comment>
<feature type="domain" description="CN hydrolase" evidence="9">
    <location>
        <begin position="12"/>
        <end position="249"/>
    </location>
</feature>
<evidence type="ECO:0000256" key="5">
    <source>
        <dbReference type="ARBA" id="ARBA00022741"/>
    </source>
</evidence>
<evidence type="ECO:0000256" key="4">
    <source>
        <dbReference type="ARBA" id="ARBA00022695"/>
    </source>
</evidence>
<dbReference type="InterPro" id="IPR001110">
    <property type="entry name" value="UPF0012_CS"/>
</dbReference>
<reference evidence="10" key="2">
    <citation type="submission" date="2022-10" db="EMBL/GenBank/DDBJ databases">
        <authorList>
            <person name="Aronson H.S."/>
        </authorList>
    </citation>
    <scope>NUCLEOTIDE SEQUENCE</scope>
    <source>
        <strain evidence="10">RS19-109</strain>
    </source>
</reference>
<evidence type="ECO:0000256" key="6">
    <source>
        <dbReference type="ARBA" id="ARBA00022840"/>
    </source>
</evidence>
<comment type="similarity">
    <text evidence="1">Belongs to the carbon-nitrogen hydrolase superfamily. NIT1/NIT2 family.</text>
</comment>
<dbReference type="PROSITE" id="PS50263">
    <property type="entry name" value="CN_HYDROLASE"/>
    <property type="match status" value="1"/>
</dbReference>
<evidence type="ECO:0000256" key="1">
    <source>
        <dbReference type="ARBA" id="ARBA00010613"/>
    </source>
</evidence>
<evidence type="ECO:0000313" key="11">
    <source>
        <dbReference type="Proteomes" id="UP001154240"/>
    </source>
</evidence>
<dbReference type="GO" id="GO:0016773">
    <property type="term" value="F:phosphotransferase activity, alcohol group as acceptor"/>
    <property type="evidence" value="ECO:0007669"/>
    <property type="project" value="InterPro"/>
</dbReference>
<name>A0A9X4RLS3_9BACT</name>
<dbReference type="NCBIfam" id="TIGR00125">
    <property type="entry name" value="cyt_tran_rel"/>
    <property type="match status" value="1"/>
</dbReference>
<keyword evidence="4 10" id="KW-0548">Nucleotidyltransferase</keyword>
<dbReference type="AlphaFoldDB" id="A0A9X4RLS3"/>
<evidence type="ECO:0000256" key="2">
    <source>
        <dbReference type="ARBA" id="ARBA00012519"/>
    </source>
</evidence>
<dbReference type="InterPro" id="IPR004821">
    <property type="entry name" value="Cyt_trans-like"/>
</dbReference>
<dbReference type="Gene3D" id="3.60.110.10">
    <property type="entry name" value="Carbon-nitrogen hydrolase"/>
    <property type="match status" value="1"/>
</dbReference>
<dbReference type="PANTHER" id="PTHR23088:SF27">
    <property type="entry name" value="DEAMINATED GLUTATHIONE AMIDASE"/>
    <property type="match status" value="1"/>
</dbReference>
<evidence type="ECO:0000256" key="3">
    <source>
        <dbReference type="ARBA" id="ARBA00022679"/>
    </source>
</evidence>
<dbReference type="RefSeq" id="WP_307632436.1">
    <property type="nucleotide sequence ID" value="NZ_JAPHEH010000001.1"/>
</dbReference>
<sequence length="427" mass="46049">MKNISKSTTASYHAGFLQFDVKLGEPAANLAALRAGLARLAPAGPGIIVLPELWSCGFAYGQLQHFALQTVEVLEEMQRLAGEYAIYLAGSLPEEVLTEVDSAIYNTLYIVGPEGVVGSIRKQQLFAPMGEDRHFSPGGNPQPVETGLGLVGGLVCYDLRFPELVRSQAAKGAQLLLVSAQWPAARREHWRTLAMARAIENQIFVVACNRCGVTGATEFGGHSLVIGPDGTILAEGGVEPDAAWVGIDPAVTQELRQRFNTVGVTPYRFNDQDKIMELEELAALTARYRTVGRKVVFTNGCFDILHQGHVTYLEQARGEGDCLVVGVNSDGSVRRLGKGDDRPVNHEQSRARILAALGCVDHVVIFTEETPQNLIAALMPDVLVKGGDWPVEKIVGAPEVLAAGGRVLSIPLVENYSTTSLLKKIRS</sequence>
<dbReference type="InterPro" id="IPR011914">
    <property type="entry name" value="RfaE_dom_II"/>
</dbReference>
<dbReference type="GO" id="GO:0005975">
    <property type="term" value="P:carbohydrate metabolic process"/>
    <property type="evidence" value="ECO:0007669"/>
    <property type="project" value="InterPro"/>
</dbReference>
<keyword evidence="5" id="KW-0547">Nucleotide-binding</keyword>
<dbReference type="PROSITE" id="PS01227">
    <property type="entry name" value="UPF0012"/>
    <property type="match status" value="1"/>
</dbReference>
<dbReference type="Pfam" id="PF00795">
    <property type="entry name" value="CN_hydrolase"/>
    <property type="match status" value="1"/>
</dbReference>
<keyword evidence="6" id="KW-0067">ATP-binding</keyword>
<comment type="catalytic activity">
    <reaction evidence="8">
        <text>D-glycero-beta-D-manno-heptose 1-phosphate + ATP + H(+) = ADP-D-glycero-beta-D-manno-heptose + diphosphate</text>
        <dbReference type="Rhea" id="RHEA:27465"/>
        <dbReference type="ChEBI" id="CHEBI:15378"/>
        <dbReference type="ChEBI" id="CHEBI:30616"/>
        <dbReference type="ChEBI" id="CHEBI:33019"/>
        <dbReference type="ChEBI" id="CHEBI:59967"/>
        <dbReference type="ChEBI" id="CHEBI:61593"/>
        <dbReference type="EC" id="2.7.7.70"/>
    </reaction>
</comment>
<dbReference type="GO" id="GO:0005524">
    <property type="term" value="F:ATP binding"/>
    <property type="evidence" value="ECO:0007669"/>
    <property type="project" value="UniProtKB-KW"/>
</dbReference>
<dbReference type="InterPro" id="IPR036526">
    <property type="entry name" value="C-N_Hydrolase_sf"/>
</dbReference>
<dbReference type="NCBIfam" id="TIGR02199">
    <property type="entry name" value="rfaE_dom_II"/>
    <property type="match status" value="1"/>
</dbReference>
<gene>
    <name evidence="10" type="primary">rfaE2</name>
    <name evidence="10" type="ORF">OLX77_04735</name>
</gene>
<dbReference type="Proteomes" id="UP001154240">
    <property type="component" value="Unassembled WGS sequence"/>
</dbReference>
<dbReference type="Pfam" id="PF01467">
    <property type="entry name" value="CTP_transf_like"/>
    <property type="match status" value="1"/>
</dbReference>
<evidence type="ECO:0000256" key="7">
    <source>
        <dbReference type="ARBA" id="ARBA00023277"/>
    </source>
</evidence>
<dbReference type="EMBL" id="JAPHEH010000001">
    <property type="protein sequence ID" value="MDG4475463.1"/>
    <property type="molecule type" value="Genomic_DNA"/>
</dbReference>
<proteinExistence type="inferred from homology"/>
<dbReference type="SUPFAM" id="SSF52374">
    <property type="entry name" value="Nucleotidylyl transferase"/>
    <property type="match status" value="1"/>
</dbReference>
<organism evidence="10 11">
    <name type="scientific">Thiovibrio frasassiensis</name>
    <dbReference type="NCBI Taxonomy" id="2984131"/>
    <lineage>
        <taxon>Bacteria</taxon>
        <taxon>Pseudomonadati</taxon>
        <taxon>Thermodesulfobacteriota</taxon>
        <taxon>Desulfobulbia</taxon>
        <taxon>Desulfobulbales</taxon>
        <taxon>Thiovibrionaceae</taxon>
        <taxon>Thiovibrio</taxon>
    </lineage>
</organism>
<keyword evidence="3" id="KW-0808">Transferase</keyword>
<reference evidence="10" key="1">
    <citation type="journal article" date="2022" name="bioRxiv">
        <title>Thiovibrio frasassiensisgen. nov., sp. nov., an autotrophic, elemental sulfur disproportionating bacterium isolated from sulfidic karst sediment, and proposal of Thiovibrionaceae fam. nov.</title>
        <authorList>
            <person name="Aronson H."/>
            <person name="Thomas C."/>
            <person name="Bhattacharyya M."/>
            <person name="Eckstein S."/>
            <person name="Jensen S."/>
            <person name="Barco R."/>
            <person name="Macalady J."/>
            <person name="Amend J."/>
        </authorList>
    </citation>
    <scope>NUCLEOTIDE SEQUENCE</scope>
    <source>
        <strain evidence="10">RS19-109</strain>
    </source>
</reference>
<dbReference type="GO" id="GO:0016779">
    <property type="term" value="F:nucleotidyltransferase activity"/>
    <property type="evidence" value="ECO:0007669"/>
    <property type="project" value="UniProtKB-KW"/>
</dbReference>
<accession>A0A9X4RLS3</accession>
<dbReference type="InterPro" id="IPR014729">
    <property type="entry name" value="Rossmann-like_a/b/a_fold"/>
</dbReference>
<protein>
    <recommendedName>
        <fullName evidence="2">D-glycero-beta-D-manno-heptose 1-phosphate adenylyltransferase</fullName>
        <ecNumber evidence="2">2.7.7.70</ecNumber>
    </recommendedName>
</protein>
<dbReference type="Gene3D" id="3.40.50.620">
    <property type="entry name" value="HUPs"/>
    <property type="match status" value="1"/>
</dbReference>
<dbReference type="EC" id="2.7.7.70" evidence="2"/>
<keyword evidence="11" id="KW-1185">Reference proteome</keyword>
<dbReference type="PANTHER" id="PTHR23088">
    <property type="entry name" value="NITRILASE-RELATED"/>
    <property type="match status" value="1"/>
</dbReference>